<dbReference type="RefSeq" id="WP_107242551.1">
    <property type="nucleotide sequence ID" value="NZ_PYMJ01000008.1"/>
</dbReference>
<feature type="signal peptide" evidence="1">
    <location>
        <begin position="1"/>
        <end position="22"/>
    </location>
</feature>
<evidence type="ECO:0000313" key="2">
    <source>
        <dbReference type="EMBL" id="PSU48800.1"/>
    </source>
</evidence>
<proteinExistence type="predicted"/>
<evidence type="ECO:0000256" key="1">
    <source>
        <dbReference type="SAM" id="SignalP"/>
    </source>
</evidence>
<dbReference type="OrthoDB" id="5593708at2"/>
<keyword evidence="3" id="KW-1185">Reference proteome</keyword>
<organism evidence="2 3">
    <name type="scientific">Photobacterium frigidiphilum</name>
    <dbReference type="NCBI Taxonomy" id="264736"/>
    <lineage>
        <taxon>Bacteria</taxon>
        <taxon>Pseudomonadati</taxon>
        <taxon>Pseudomonadota</taxon>
        <taxon>Gammaproteobacteria</taxon>
        <taxon>Vibrionales</taxon>
        <taxon>Vibrionaceae</taxon>
        <taxon>Photobacterium</taxon>
    </lineage>
</organism>
<dbReference type="AlphaFoldDB" id="A0A2T3JII2"/>
<reference evidence="2 3" key="1">
    <citation type="submission" date="2018-01" db="EMBL/GenBank/DDBJ databases">
        <title>Whole genome sequencing of Histamine producing bacteria.</title>
        <authorList>
            <person name="Butler K."/>
        </authorList>
    </citation>
    <scope>NUCLEOTIDE SEQUENCE [LARGE SCALE GENOMIC DNA]</scope>
    <source>
        <strain evidence="2 3">JCM 12947</strain>
    </source>
</reference>
<sequence length="214" mass="23127">MKIMSQLCGLLIALTATNSAWAADKVVVLEDGRQVVLHDDFTWEYQAIKTTVLPVDVKSTPIETTSAVPMAPATSSITKSAAAIPVVSAIPLTQAPKGARIELGASKNIQQLSNSGIDVLLTAAEYDDGVLVIPTMMTNQSLQSVVTVIVKVTLSDEKGNQLGSEEAKIWSSIKRLPDTYFRPKTQQKGNPITFSVPKNSVYFISAEIVEVEHW</sequence>
<dbReference type="EMBL" id="PYMJ01000008">
    <property type="protein sequence ID" value="PSU48800.1"/>
    <property type="molecule type" value="Genomic_DNA"/>
</dbReference>
<evidence type="ECO:0000313" key="3">
    <source>
        <dbReference type="Proteomes" id="UP000240987"/>
    </source>
</evidence>
<dbReference type="Proteomes" id="UP000240987">
    <property type="component" value="Unassembled WGS sequence"/>
</dbReference>
<comment type="caution">
    <text evidence="2">The sequence shown here is derived from an EMBL/GenBank/DDBJ whole genome shotgun (WGS) entry which is preliminary data.</text>
</comment>
<dbReference type="Pfam" id="PF11355">
    <property type="entry name" value="DUF3157"/>
    <property type="match status" value="1"/>
</dbReference>
<keyword evidence="1" id="KW-0732">Signal</keyword>
<dbReference type="InterPro" id="IPR021501">
    <property type="entry name" value="DUF3157"/>
</dbReference>
<name>A0A2T3JII2_9GAMM</name>
<gene>
    <name evidence="2" type="ORF">C9J12_09830</name>
</gene>
<accession>A0A2T3JII2</accession>
<feature type="chain" id="PRO_5015681514" evidence="1">
    <location>
        <begin position="23"/>
        <end position="214"/>
    </location>
</feature>
<protein>
    <submittedName>
        <fullName evidence="2">DUF3157 domain-containing protein</fullName>
    </submittedName>
</protein>